<dbReference type="EMBL" id="CAXDID020000206">
    <property type="protein sequence ID" value="CAL6055348.1"/>
    <property type="molecule type" value="Genomic_DNA"/>
</dbReference>
<gene>
    <name evidence="1" type="ORF">HINF_LOCUS42413</name>
    <name evidence="2" type="ORF">HINF_LOCUS46499</name>
</gene>
<proteinExistence type="predicted"/>
<organism evidence="1">
    <name type="scientific">Hexamita inflata</name>
    <dbReference type="NCBI Taxonomy" id="28002"/>
    <lineage>
        <taxon>Eukaryota</taxon>
        <taxon>Metamonada</taxon>
        <taxon>Diplomonadida</taxon>
        <taxon>Hexamitidae</taxon>
        <taxon>Hexamitinae</taxon>
        <taxon>Hexamita</taxon>
    </lineage>
</organism>
<keyword evidence="3" id="KW-1185">Reference proteome</keyword>
<reference evidence="2 3" key="2">
    <citation type="submission" date="2024-07" db="EMBL/GenBank/DDBJ databases">
        <authorList>
            <person name="Akdeniz Z."/>
        </authorList>
    </citation>
    <scope>NUCLEOTIDE SEQUENCE [LARGE SCALE GENOMIC DNA]</scope>
</reference>
<evidence type="ECO:0000313" key="2">
    <source>
        <dbReference type="EMBL" id="CAL6055348.1"/>
    </source>
</evidence>
<dbReference type="EMBL" id="CATOUU010000851">
    <property type="protein sequence ID" value="CAI9954768.1"/>
    <property type="molecule type" value="Genomic_DNA"/>
</dbReference>
<comment type="caution">
    <text evidence="1">The sequence shown here is derived from an EMBL/GenBank/DDBJ whole genome shotgun (WGS) entry which is preliminary data.</text>
</comment>
<dbReference type="Proteomes" id="UP001642409">
    <property type="component" value="Unassembled WGS sequence"/>
</dbReference>
<dbReference type="AlphaFoldDB" id="A0AA86QHM6"/>
<protein>
    <submittedName>
        <fullName evidence="2">Hypothetical_protein</fullName>
    </submittedName>
</protein>
<sequence>MSDFVYSFFDRVLANAALSTTVNLKINFTSDSIQQQLTILQFKQQLQSLCSSVQIIFAQEIQNKNVKMVQTSGNLKTKESFQQFFASFLIENELISAINFTMQPRK</sequence>
<reference evidence="1" key="1">
    <citation type="submission" date="2023-06" db="EMBL/GenBank/DDBJ databases">
        <authorList>
            <person name="Kurt Z."/>
        </authorList>
    </citation>
    <scope>NUCLEOTIDE SEQUENCE</scope>
</reference>
<name>A0AA86QHM6_9EUKA</name>
<evidence type="ECO:0000313" key="3">
    <source>
        <dbReference type="Proteomes" id="UP001642409"/>
    </source>
</evidence>
<accession>A0AA86QHM6</accession>
<evidence type="ECO:0000313" key="1">
    <source>
        <dbReference type="EMBL" id="CAI9954768.1"/>
    </source>
</evidence>